<keyword evidence="4" id="KW-1185">Reference proteome</keyword>
<dbReference type="OrthoDB" id="360980at2"/>
<dbReference type="InterPro" id="IPR036192">
    <property type="entry name" value="Cell_div_ZapA-like_sf"/>
</dbReference>
<dbReference type="Pfam" id="PF05164">
    <property type="entry name" value="ZapA"/>
    <property type="match status" value="1"/>
</dbReference>
<evidence type="ECO:0000313" key="2">
    <source>
        <dbReference type="EMBL" id="ERK05037.1"/>
    </source>
</evidence>
<accession>U2L2V3</accession>
<keyword evidence="1" id="KW-0132">Cell division</keyword>
<dbReference type="GO" id="GO:0051301">
    <property type="term" value="P:cell division"/>
    <property type="evidence" value="ECO:0007669"/>
    <property type="project" value="UniProtKB-KW"/>
</dbReference>
<dbReference type="PATRIC" id="fig|1125725.3.peg.935"/>
<evidence type="ECO:0000313" key="1">
    <source>
        <dbReference type="EMBL" id="ERF61141.1"/>
    </source>
</evidence>
<gene>
    <name evidence="2" type="ORF">HMPREF0860_0680</name>
    <name evidence="1" type="ORF">HMPREF1325_1650</name>
</gene>
<dbReference type="EMBL" id="AVQI01000006">
    <property type="protein sequence ID" value="ERK05037.1"/>
    <property type="molecule type" value="Genomic_DNA"/>
</dbReference>
<dbReference type="AlphaFoldDB" id="U2L2V3"/>
<organism evidence="1 3">
    <name type="scientific">Treponema socranskii subsp. socranskii VPI DR56BR1116 = ATCC 35536</name>
    <dbReference type="NCBI Taxonomy" id="1125725"/>
    <lineage>
        <taxon>Bacteria</taxon>
        <taxon>Pseudomonadati</taxon>
        <taxon>Spirochaetota</taxon>
        <taxon>Spirochaetia</taxon>
        <taxon>Spirochaetales</taxon>
        <taxon>Treponemataceae</taxon>
        <taxon>Treponema</taxon>
    </lineage>
</organism>
<dbReference type="RefSeq" id="WP_021329982.1">
    <property type="nucleotide sequence ID" value="NZ_AUZJ01000017.1"/>
</dbReference>
<evidence type="ECO:0000313" key="4">
    <source>
        <dbReference type="Proteomes" id="UP000016646"/>
    </source>
</evidence>
<evidence type="ECO:0000313" key="3">
    <source>
        <dbReference type="Proteomes" id="UP000016412"/>
    </source>
</evidence>
<comment type="caution">
    <text evidence="1">The sequence shown here is derived from an EMBL/GenBank/DDBJ whole genome shotgun (WGS) entry which is preliminary data.</text>
</comment>
<keyword evidence="1" id="KW-0131">Cell cycle</keyword>
<protein>
    <submittedName>
        <fullName evidence="1">Cell division protein ZapA</fullName>
    </submittedName>
</protein>
<dbReference type="eggNOG" id="COG3027">
    <property type="taxonomic scope" value="Bacteria"/>
</dbReference>
<dbReference type="InterPro" id="IPR007838">
    <property type="entry name" value="Cell_div_ZapA-like"/>
</dbReference>
<name>U2L2V3_TRESO</name>
<sequence length="100" mass="11109">MGSLQIDLLGSSFAIKANEESAYLEKLLGYYKRITEEIKKTGGLTKPVEIAIMSGITLVDELYKEKSKNAKLLNGGDSADDEEAERLTLRMIDRIDKALK</sequence>
<dbReference type="STRING" id="1125725.HMPREF1325_1650"/>
<dbReference type="SUPFAM" id="SSF102829">
    <property type="entry name" value="Cell division protein ZapA-like"/>
    <property type="match status" value="1"/>
</dbReference>
<dbReference type="Proteomes" id="UP000016646">
    <property type="component" value="Unassembled WGS sequence"/>
</dbReference>
<dbReference type="Proteomes" id="UP000016412">
    <property type="component" value="Unassembled WGS sequence"/>
</dbReference>
<proteinExistence type="predicted"/>
<dbReference type="EMBL" id="AUZJ01000017">
    <property type="protein sequence ID" value="ERF61141.1"/>
    <property type="molecule type" value="Genomic_DNA"/>
</dbReference>
<reference evidence="3 4" key="1">
    <citation type="submission" date="2013-08" db="EMBL/GenBank/DDBJ databases">
        <authorList>
            <person name="Durkin A.S."/>
            <person name="Haft D.R."/>
            <person name="McCorrison J."/>
            <person name="Torralba M."/>
            <person name="Gillis M."/>
            <person name="Haft D.H."/>
            <person name="Methe B."/>
            <person name="Sutton G."/>
            <person name="Nelson K.E."/>
        </authorList>
    </citation>
    <scope>NUCLEOTIDE SEQUENCE [LARGE SCALE GENOMIC DNA]</scope>
    <source>
        <strain evidence="2 4">ATCC 35536</strain>
        <strain evidence="1 3">VPI DR56BR1116</strain>
    </source>
</reference>